<sequence>MGCARSCAVEAPSACLDAASPASRPASRPEASPRCSPEPAASPLLQTLRSAKSERSRSPFRLVLSASERSLPGDSAFLWSPVLIPKLRAQGSVRAGDMYDSDSEAETSGTRRKPASFLKWSKSSRPAKPERWAHPAKPMPETTPEPPEVTAQESPDEQRRLQKLAFRAREVRQLLRPQMRSEEELAEVVAQVSRCSHFLAESLPHAAETVGVRPSGLVFQALLRRAGLGRAKPAVELEPALEGRVEKLALAAGELCQLLRVKVEDDGDLSLALKVLEVSPPQFAQKYCGWRPRNIKLPLAGGPGAAESTACFEFLLVKMAGWLPSRIVIGGVLRVKVGWPDKLGRARALDEKRELWSGYLRKAAQPEKQGSPSARVDRGNRVALLRAVWLIGSRHLEKVDAVLQAWRLHVVRCNTRRCCWDEAEARAVAAARAKLLEEGLACWASAAQQSWAQRRAAQLLTEQRWQRQIQDAFAAWSQECPRQATPSQLIAHPELFFPSSESSISASSYTSSEGPSSLRPRAQQLAFLRSFRVDVRLRARAAFGAWRSAAGLRRQKAVMLDVVDGWQKTSQGLSARLLFSTWRATTRRRKQLECAARCLQHRAASNMLRFVVLQWFAACRLVGWRRMFAQHLSRRDLHSIWGFWVLACSISKAERSQLAALDRQVGYLHKAQTQAERLSEQPLHEAETAMLALVRWKAFCQQGRASRTIDELKQALLNTESHAKVMLGDAMDDWQKTSQGLSARLLFSTWRAMTRRRKQLECAARCLQHRAASNMLRFVVLQWCAACRLVGGRRMFAQHLSRRDLHSIWGFWVLACSISKAERSQLAALDRQVGYMHKAQTQAERLSEQPLHEAETAMLALVRWKAFRQQGRASRTIDELKQALLNTESHAKVMLGDAMDDWQKTSQGLSARLLFSTWRATTRRRKQLECAARCLQHRAASNMLRFVVLQWCAACRLVGGRRMFAQHLSRRDLHSIWGFWVLACSISKADRSQLAALDRQVGYMHKAQTQAERLSEQPLHEAETAMLALVRWKAFCQQGRASRTIDELKQALLNTESHAKVMLGDAMDDWQKTSQGLSARLLFSTWRAMTRQRKQLEYAARCLQHRAASNMLRFVVLQWCAACRLVGGRRMFAQHLSRRDLHSIWVFWVLACSISKAECSQSATVQWKDWHRHHQSRLALAWAAWILEAQTQRLKIQRQETDVSLLLREAGALQLQVTWLLWCHFARISSRATRRFEGLMAAWHRSKGLGLLLMAFQCWALPEPAPRLQLEDPPEAQTREEAPSLAIFLAWRLLTVQSTLRLQEAPQKARHLDSVSAILRGLAEGSLLRAAFVSWHEELRDAAETALCQCLEGWVERQQAAASWAVAAVQQMAFHAWRGWRRRQAWSLRICGRLQQSERLCWLARCFGSWACAELPRPSSAVLQPTALPSSPSSISRASEAGSGVRSSSAAGPPQPEEEAEEAEEAEAAECSAQPEEEQVPDLVFQPILDPKEEASGKSTAPPVADGSERLDSTSFPPVSREESILKRIYLKRTPVLRMVMNRWWEACLSKGMQDLRLPSPQRRAAEPEMRPPSPDAKSPSRPASPDKSESPLRARRRRAASLARLLEEAEAAAHEAAPAKKAPLRERQLEENLRWGDETWMLAKTRGLCKRKSCSTNIGAAM</sequence>
<comment type="caution">
    <text evidence="2">The sequence shown here is derived from an EMBL/GenBank/DDBJ whole genome shotgun (WGS) entry which is preliminary data.</text>
</comment>
<dbReference type="Proteomes" id="UP001178507">
    <property type="component" value="Unassembled WGS sequence"/>
</dbReference>
<feature type="region of interest" description="Disordered" evidence="1">
    <location>
        <begin position="1492"/>
        <end position="1519"/>
    </location>
</feature>
<organism evidence="2 3">
    <name type="scientific">Effrenium voratum</name>
    <dbReference type="NCBI Taxonomy" id="2562239"/>
    <lineage>
        <taxon>Eukaryota</taxon>
        <taxon>Sar</taxon>
        <taxon>Alveolata</taxon>
        <taxon>Dinophyceae</taxon>
        <taxon>Suessiales</taxon>
        <taxon>Symbiodiniaceae</taxon>
        <taxon>Effrenium</taxon>
    </lineage>
</organism>
<feature type="compositionally biased region" description="Low complexity" evidence="1">
    <location>
        <begin position="1425"/>
        <end position="1452"/>
    </location>
</feature>
<feature type="compositionally biased region" description="Low complexity" evidence="1">
    <location>
        <begin position="18"/>
        <end position="42"/>
    </location>
</feature>
<reference evidence="2" key="1">
    <citation type="submission" date="2023-08" db="EMBL/GenBank/DDBJ databases">
        <authorList>
            <person name="Chen Y."/>
            <person name="Shah S."/>
            <person name="Dougan E. K."/>
            <person name="Thang M."/>
            <person name="Chan C."/>
        </authorList>
    </citation>
    <scope>NUCLEOTIDE SEQUENCE</scope>
</reference>
<protein>
    <submittedName>
        <fullName evidence="2">Uncharacterized protein</fullName>
    </submittedName>
</protein>
<proteinExistence type="predicted"/>
<feature type="region of interest" description="Disordered" evidence="1">
    <location>
        <begin position="1556"/>
        <end position="1599"/>
    </location>
</feature>
<accession>A0AA36IFH3</accession>
<gene>
    <name evidence="2" type="ORF">EVOR1521_LOCUS12974</name>
</gene>
<feature type="region of interest" description="Disordered" evidence="1">
    <location>
        <begin position="17"/>
        <end position="42"/>
    </location>
</feature>
<keyword evidence="3" id="KW-1185">Reference proteome</keyword>
<feature type="region of interest" description="Disordered" evidence="1">
    <location>
        <begin position="1425"/>
        <end position="1480"/>
    </location>
</feature>
<evidence type="ECO:0000256" key="1">
    <source>
        <dbReference type="SAM" id="MobiDB-lite"/>
    </source>
</evidence>
<dbReference type="EMBL" id="CAUJNA010001413">
    <property type="protein sequence ID" value="CAJ1386774.1"/>
    <property type="molecule type" value="Genomic_DNA"/>
</dbReference>
<name>A0AA36IFH3_9DINO</name>
<feature type="compositionally biased region" description="Pro residues" evidence="1">
    <location>
        <begin position="137"/>
        <end position="147"/>
    </location>
</feature>
<evidence type="ECO:0000313" key="2">
    <source>
        <dbReference type="EMBL" id="CAJ1386774.1"/>
    </source>
</evidence>
<feature type="compositionally biased region" description="Acidic residues" evidence="1">
    <location>
        <begin position="1456"/>
        <end position="1468"/>
    </location>
</feature>
<evidence type="ECO:0000313" key="3">
    <source>
        <dbReference type="Proteomes" id="UP001178507"/>
    </source>
</evidence>
<dbReference type="PANTHER" id="PTHR24216">
    <property type="entry name" value="PAXILLIN-RELATED"/>
    <property type="match status" value="1"/>
</dbReference>
<feature type="region of interest" description="Disordered" evidence="1">
    <location>
        <begin position="93"/>
        <end position="158"/>
    </location>
</feature>